<dbReference type="InterPro" id="IPR000674">
    <property type="entry name" value="Ald_Oxase/Xan_DH_a/b"/>
</dbReference>
<protein>
    <recommendedName>
        <fullName evidence="17">Xanthine dehydrogenase</fullName>
    </recommendedName>
</protein>
<dbReference type="EMBL" id="CAJHNH020006401">
    <property type="protein sequence ID" value="CAG5133674.1"/>
    <property type="molecule type" value="Genomic_DNA"/>
</dbReference>
<evidence type="ECO:0000256" key="7">
    <source>
        <dbReference type="ARBA" id="ARBA00022723"/>
    </source>
</evidence>
<dbReference type="PROSITE" id="PS00197">
    <property type="entry name" value="2FE2S_FER_1"/>
    <property type="match status" value="1"/>
</dbReference>
<dbReference type="PANTHER" id="PTHR45444:SF3">
    <property type="entry name" value="XANTHINE DEHYDROGENASE"/>
    <property type="match status" value="1"/>
</dbReference>
<dbReference type="SUPFAM" id="SSF54665">
    <property type="entry name" value="CO dehydrogenase molybdoprotein N-domain-like"/>
    <property type="match status" value="1"/>
</dbReference>
<keyword evidence="8" id="KW-0274">FAD</keyword>
<dbReference type="Proteomes" id="UP000678393">
    <property type="component" value="Unassembled WGS sequence"/>
</dbReference>
<dbReference type="InterPro" id="IPR036318">
    <property type="entry name" value="FAD-bd_PCMH-like_sf"/>
</dbReference>
<organism evidence="15 16">
    <name type="scientific">Candidula unifasciata</name>
    <dbReference type="NCBI Taxonomy" id="100452"/>
    <lineage>
        <taxon>Eukaryota</taxon>
        <taxon>Metazoa</taxon>
        <taxon>Spiralia</taxon>
        <taxon>Lophotrochozoa</taxon>
        <taxon>Mollusca</taxon>
        <taxon>Gastropoda</taxon>
        <taxon>Heterobranchia</taxon>
        <taxon>Euthyneura</taxon>
        <taxon>Panpulmonata</taxon>
        <taxon>Eupulmonata</taxon>
        <taxon>Stylommatophora</taxon>
        <taxon>Helicina</taxon>
        <taxon>Helicoidea</taxon>
        <taxon>Geomitridae</taxon>
        <taxon>Candidula</taxon>
    </lineage>
</organism>
<dbReference type="GO" id="GO:0071949">
    <property type="term" value="F:FAD binding"/>
    <property type="evidence" value="ECO:0007669"/>
    <property type="project" value="InterPro"/>
</dbReference>
<dbReference type="InterPro" id="IPR037165">
    <property type="entry name" value="AldOxase/xan_DH_Mopterin-bd_sf"/>
</dbReference>
<comment type="similarity">
    <text evidence="3">Belongs to the xanthine dehydrogenase family.</text>
</comment>
<dbReference type="InterPro" id="IPR016166">
    <property type="entry name" value="FAD-bd_PCMH"/>
</dbReference>
<dbReference type="Pfam" id="PF01315">
    <property type="entry name" value="Ald_Xan_dh_C"/>
    <property type="match status" value="1"/>
</dbReference>
<keyword evidence="9" id="KW-0560">Oxidoreductase</keyword>
<comment type="cofactor">
    <cofactor evidence="12">
        <name>[2Fe-2S] cluster</name>
        <dbReference type="ChEBI" id="CHEBI:190135"/>
    </cofactor>
</comment>
<dbReference type="AlphaFoldDB" id="A0A8S3ZXT0"/>
<feature type="domain" description="FAD-binding PCMH-type" evidence="14">
    <location>
        <begin position="252"/>
        <end position="435"/>
    </location>
</feature>
<gene>
    <name evidence="15" type="ORF">CUNI_LOCUS19232</name>
</gene>
<keyword evidence="16" id="KW-1185">Reference proteome</keyword>
<evidence type="ECO:0000313" key="16">
    <source>
        <dbReference type="Proteomes" id="UP000678393"/>
    </source>
</evidence>
<dbReference type="Gene3D" id="3.30.365.10">
    <property type="entry name" value="Aldehyde oxidase/xanthine dehydrogenase, molybdopterin binding domain"/>
    <property type="match status" value="2"/>
</dbReference>
<evidence type="ECO:0000259" key="14">
    <source>
        <dbReference type="PROSITE" id="PS51387"/>
    </source>
</evidence>
<evidence type="ECO:0000256" key="11">
    <source>
        <dbReference type="ARBA" id="ARBA00023014"/>
    </source>
</evidence>
<comment type="cofactor">
    <cofactor evidence="2">
        <name>FAD</name>
        <dbReference type="ChEBI" id="CHEBI:57692"/>
    </cofactor>
</comment>
<evidence type="ECO:0000256" key="5">
    <source>
        <dbReference type="ARBA" id="ARBA00022630"/>
    </source>
</evidence>
<dbReference type="SMART" id="SM01092">
    <property type="entry name" value="CO_deh_flav_C"/>
    <property type="match status" value="1"/>
</dbReference>
<keyword evidence="11" id="KW-0411">Iron-sulfur</keyword>
<evidence type="ECO:0000256" key="3">
    <source>
        <dbReference type="ARBA" id="ARBA00006849"/>
    </source>
</evidence>
<name>A0A8S3ZXT0_9EUPU</name>
<reference evidence="15" key="1">
    <citation type="submission" date="2021-04" db="EMBL/GenBank/DDBJ databases">
        <authorList>
            <consortium name="Molecular Ecology Group"/>
        </authorList>
    </citation>
    <scope>NUCLEOTIDE SEQUENCE</scope>
</reference>
<evidence type="ECO:0000256" key="10">
    <source>
        <dbReference type="ARBA" id="ARBA00023004"/>
    </source>
</evidence>
<evidence type="ECO:0000259" key="13">
    <source>
        <dbReference type="PROSITE" id="PS51085"/>
    </source>
</evidence>
<dbReference type="Gene3D" id="1.10.150.120">
    <property type="entry name" value="[2Fe-2S]-binding domain"/>
    <property type="match status" value="1"/>
</dbReference>
<comment type="cofactor">
    <cofactor evidence="1">
        <name>Mo-molybdopterin</name>
        <dbReference type="ChEBI" id="CHEBI:71302"/>
    </cofactor>
</comment>
<dbReference type="InterPro" id="IPR005107">
    <property type="entry name" value="CO_DH_flav_C"/>
</dbReference>
<evidence type="ECO:0000313" key="15">
    <source>
        <dbReference type="EMBL" id="CAG5133674.1"/>
    </source>
</evidence>
<dbReference type="GO" id="GO:0051537">
    <property type="term" value="F:2 iron, 2 sulfur cluster binding"/>
    <property type="evidence" value="ECO:0007669"/>
    <property type="project" value="UniProtKB-KW"/>
</dbReference>
<feature type="domain" description="2Fe-2S ferredoxin-type" evidence="13">
    <location>
        <begin position="22"/>
        <end position="110"/>
    </location>
</feature>
<evidence type="ECO:0000256" key="12">
    <source>
        <dbReference type="ARBA" id="ARBA00034078"/>
    </source>
</evidence>
<evidence type="ECO:0000256" key="4">
    <source>
        <dbReference type="ARBA" id="ARBA00022505"/>
    </source>
</evidence>
<dbReference type="InterPro" id="IPR016167">
    <property type="entry name" value="FAD-bd_PCMH_sub1"/>
</dbReference>
<dbReference type="InterPro" id="IPR036884">
    <property type="entry name" value="2Fe-2S-bd_dom_sf"/>
</dbReference>
<dbReference type="SUPFAM" id="SSF47741">
    <property type="entry name" value="CO dehydrogenase ISP C-domain like"/>
    <property type="match status" value="1"/>
</dbReference>
<dbReference type="Pfam" id="PF01799">
    <property type="entry name" value="Fer2_2"/>
    <property type="match status" value="1"/>
</dbReference>
<keyword evidence="6" id="KW-0001">2Fe-2S</keyword>
<dbReference type="SMART" id="SM01008">
    <property type="entry name" value="Ald_Xan_dh_C"/>
    <property type="match status" value="1"/>
</dbReference>
<keyword evidence="10" id="KW-0408">Iron</keyword>
<dbReference type="SUPFAM" id="SSF54292">
    <property type="entry name" value="2Fe-2S ferredoxin-like"/>
    <property type="match status" value="1"/>
</dbReference>
<dbReference type="InterPro" id="IPR036010">
    <property type="entry name" value="2Fe-2S_ferredoxin-like_sf"/>
</dbReference>
<dbReference type="OrthoDB" id="8300278at2759"/>
<dbReference type="GO" id="GO:0005506">
    <property type="term" value="F:iron ion binding"/>
    <property type="evidence" value="ECO:0007669"/>
    <property type="project" value="InterPro"/>
</dbReference>
<dbReference type="SUPFAM" id="SSF56003">
    <property type="entry name" value="Molybdenum cofactor-binding domain"/>
    <property type="match status" value="1"/>
</dbReference>
<dbReference type="InterPro" id="IPR036683">
    <property type="entry name" value="CO_DH_flav_C_dom_sf"/>
</dbReference>
<comment type="caution">
    <text evidence="15">The sequence shown here is derived from an EMBL/GenBank/DDBJ whole genome shotgun (WGS) entry which is preliminary data.</text>
</comment>
<dbReference type="InterPro" id="IPR002346">
    <property type="entry name" value="Mopterin_DH_FAD-bd"/>
</dbReference>
<dbReference type="CDD" id="cd00207">
    <property type="entry name" value="fer2"/>
    <property type="match status" value="1"/>
</dbReference>
<dbReference type="PROSITE" id="PS51085">
    <property type="entry name" value="2FE2S_FER_2"/>
    <property type="match status" value="1"/>
</dbReference>
<dbReference type="Gene3D" id="3.90.1170.50">
    <property type="entry name" value="Aldehyde oxidase/xanthine dehydrogenase, a/b hammerhead"/>
    <property type="match status" value="1"/>
</dbReference>
<dbReference type="Gene3D" id="3.10.20.30">
    <property type="match status" value="1"/>
</dbReference>
<proteinExistence type="inferred from homology"/>
<evidence type="ECO:0000256" key="2">
    <source>
        <dbReference type="ARBA" id="ARBA00001974"/>
    </source>
</evidence>
<dbReference type="InterPro" id="IPR008274">
    <property type="entry name" value="AldOxase/xan_DH_MoCoBD1"/>
</dbReference>
<keyword evidence="4" id="KW-0500">Molybdenum</keyword>
<dbReference type="SUPFAM" id="SSF56176">
    <property type="entry name" value="FAD-binding/transporter-associated domain-like"/>
    <property type="match status" value="1"/>
</dbReference>
<dbReference type="InterPro" id="IPR002888">
    <property type="entry name" value="2Fe-2S-bd"/>
</dbReference>
<dbReference type="InterPro" id="IPR006058">
    <property type="entry name" value="2Fe2S_fd_BS"/>
</dbReference>
<dbReference type="InterPro" id="IPR016169">
    <property type="entry name" value="FAD-bd_PCMH_sub2"/>
</dbReference>
<dbReference type="InterPro" id="IPR016208">
    <property type="entry name" value="Ald_Oxase/xanthine_DH-like"/>
</dbReference>
<dbReference type="Pfam" id="PF03450">
    <property type="entry name" value="CO_deh_flav_C"/>
    <property type="match status" value="1"/>
</dbReference>
<keyword evidence="7" id="KW-0479">Metal-binding</keyword>
<evidence type="ECO:0000256" key="8">
    <source>
        <dbReference type="ARBA" id="ARBA00022827"/>
    </source>
</evidence>
<feature type="non-terminal residue" evidence="15">
    <location>
        <position position="904"/>
    </location>
</feature>
<dbReference type="Gene3D" id="3.30.43.10">
    <property type="entry name" value="Uridine Diphospho-n-acetylenolpyruvylglucosamine Reductase, domain 2"/>
    <property type="match status" value="1"/>
</dbReference>
<dbReference type="SUPFAM" id="SSF55447">
    <property type="entry name" value="CO dehydrogenase flavoprotein C-terminal domain-like"/>
    <property type="match status" value="1"/>
</dbReference>
<dbReference type="PROSITE" id="PS51387">
    <property type="entry name" value="FAD_PCMH"/>
    <property type="match status" value="1"/>
</dbReference>
<dbReference type="Pfam" id="PF02738">
    <property type="entry name" value="MoCoBD_1"/>
    <property type="match status" value="1"/>
</dbReference>
<dbReference type="PANTHER" id="PTHR45444">
    <property type="entry name" value="XANTHINE DEHYDROGENASE"/>
    <property type="match status" value="1"/>
</dbReference>
<dbReference type="InterPro" id="IPR001041">
    <property type="entry name" value="2Fe-2S_ferredoxin-type"/>
</dbReference>
<dbReference type="FunFam" id="3.30.365.10:FF:000001">
    <property type="entry name" value="Xanthine dehydrogenase oxidase"/>
    <property type="match status" value="1"/>
</dbReference>
<keyword evidence="5" id="KW-0285">Flavoprotein</keyword>
<dbReference type="InterPro" id="IPR036856">
    <property type="entry name" value="Ald_Oxase/Xan_DH_a/b_sf"/>
</dbReference>
<dbReference type="Gene3D" id="3.30.390.50">
    <property type="entry name" value="CO dehydrogenase flavoprotein, C-terminal domain"/>
    <property type="match status" value="1"/>
</dbReference>
<accession>A0A8S3ZXT0</accession>
<sequence length="904" mass="98787">MGDKDCNTSSQTHQNLLDKLTTSITVTVNGTPYHVGSEHHSATSLLEFLRKEGISRGTKGCCYEGGCGVCLVTVKYLDPLTSKLRVYAVNSCCLQLYTCDGLEVTTIEGLGDTRAGLHPIQERLASFDGIQCGYCTPGQVMNMYGILQNNPQPTMQEVEDAFDTTICRCTGYRPILDAMKSFASDAPASLREKGGIIDIEELDGKLCKKTGKACVGQCRRQNQTSDDASCRSQDLTSDDAGCRSRVSKPLHIVTAQAQWFKPVTLPELCNLLKLYAGQPYRLVYGNTGFGVFRQVGPWNFKVLIDIRGVQELYITDLSPNDHIVFGANVSLTALKEAFEKTTDPGLPYANVFVTHLGHVSSSSIRNMSSWAGNLALKNQYNDFTSDVFTLLETVGTLVTVVNGCGESKQYTLTDFLSLDLEGKVIVSMQLPKYNTSDVFLRTFKTSHRLQLCHAHVTSGFNFRVDASNNYLVKEKPTIVIQGINGQLVHAGQTENFLRGRELRDSSVLQGALSLLSEEIVPNDDPLLASPEYRKSLAVGHFYKFVLGVCGQTCARRFMSGGLDLYRPLMTGTQDYGTDNSDVYPVTKSLMKVTAFNLAAGEIKFVADLPPRQGQLHAALVLSTQGNAKIQSIDASMALKIPGVVRFVEASDIPGVNDWRPHGYYAENENQELLCSEQVLYAGQPIGILLAEDEVTAQSSRFAVKVTYTDIQPAITSVEEAMKKRSFFKKIGPITKGDATAAMAAAPHRVKGAVHSSDQYNFHLENQAALCIPTDTGGMDVMATSQWLDACSETVSQVLGLPESSITVETQRLGGGFGGKIFYSPPVAGMCAVAAFVTRRPVLLNLDLHTNMQFQGKRTFYVYDYEVGFDDDGKILAIIATAYSDTGALFFPPDGNEYTEAYIDS</sequence>
<evidence type="ECO:0000256" key="9">
    <source>
        <dbReference type="ARBA" id="ARBA00023002"/>
    </source>
</evidence>
<evidence type="ECO:0000256" key="1">
    <source>
        <dbReference type="ARBA" id="ARBA00001924"/>
    </source>
</evidence>
<dbReference type="GO" id="GO:0016491">
    <property type="term" value="F:oxidoreductase activity"/>
    <property type="evidence" value="ECO:0007669"/>
    <property type="project" value="UniProtKB-KW"/>
</dbReference>
<evidence type="ECO:0008006" key="17">
    <source>
        <dbReference type="Google" id="ProtNLM"/>
    </source>
</evidence>
<dbReference type="InterPro" id="IPR012675">
    <property type="entry name" value="Beta-grasp_dom_sf"/>
</dbReference>
<evidence type="ECO:0000256" key="6">
    <source>
        <dbReference type="ARBA" id="ARBA00022714"/>
    </source>
</evidence>
<dbReference type="Pfam" id="PF00941">
    <property type="entry name" value="FAD_binding_5"/>
    <property type="match status" value="1"/>
</dbReference>
<dbReference type="Gene3D" id="3.30.465.10">
    <property type="match status" value="1"/>
</dbReference>